<name>A0A0E9SAU5_ANGAN</name>
<reference evidence="1" key="1">
    <citation type="submission" date="2014-11" db="EMBL/GenBank/DDBJ databases">
        <authorList>
            <person name="Amaro Gonzalez C."/>
        </authorList>
    </citation>
    <scope>NUCLEOTIDE SEQUENCE</scope>
</reference>
<reference evidence="1" key="2">
    <citation type="journal article" date="2015" name="Fish Shellfish Immunol.">
        <title>Early steps in the European eel (Anguilla anguilla)-Vibrio vulnificus interaction in the gills: Role of the RtxA13 toxin.</title>
        <authorList>
            <person name="Callol A."/>
            <person name="Pajuelo D."/>
            <person name="Ebbesson L."/>
            <person name="Teles M."/>
            <person name="MacKenzie S."/>
            <person name="Amaro C."/>
        </authorList>
    </citation>
    <scope>NUCLEOTIDE SEQUENCE</scope>
</reference>
<evidence type="ECO:0000313" key="1">
    <source>
        <dbReference type="EMBL" id="JAH38332.1"/>
    </source>
</evidence>
<protein>
    <submittedName>
        <fullName evidence="1">Uncharacterized protein</fullName>
    </submittedName>
</protein>
<accession>A0A0E9SAU5</accession>
<organism evidence="1">
    <name type="scientific">Anguilla anguilla</name>
    <name type="common">European freshwater eel</name>
    <name type="synonym">Muraena anguilla</name>
    <dbReference type="NCBI Taxonomy" id="7936"/>
    <lineage>
        <taxon>Eukaryota</taxon>
        <taxon>Metazoa</taxon>
        <taxon>Chordata</taxon>
        <taxon>Craniata</taxon>
        <taxon>Vertebrata</taxon>
        <taxon>Euteleostomi</taxon>
        <taxon>Actinopterygii</taxon>
        <taxon>Neopterygii</taxon>
        <taxon>Teleostei</taxon>
        <taxon>Anguilliformes</taxon>
        <taxon>Anguillidae</taxon>
        <taxon>Anguilla</taxon>
    </lineage>
</organism>
<dbReference type="EMBL" id="GBXM01070245">
    <property type="protein sequence ID" value="JAH38332.1"/>
    <property type="molecule type" value="Transcribed_RNA"/>
</dbReference>
<proteinExistence type="predicted"/>
<sequence length="21" mass="2305">MGMNYTCACHSSEAKNAEDEI</sequence>
<dbReference type="AlphaFoldDB" id="A0A0E9SAU5"/>